<name>A0A1L9R642_ASPWE</name>
<proteinExistence type="predicted"/>
<dbReference type="EMBL" id="KV878217">
    <property type="protein sequence ID" value="OJJ30348.1"/>
    <property type="molecule type" value="Genomic_DNA"/>
</dbReference>
<evidence type="ECO:0000313" key="2">
    <source>
        <dbReference type="Proteomes" id="UP000184383"/>
    </source>
</evidence>
<protein>
    <submittedName>
        <fullName evidence="1">Uncharacterized protein</fullName>
    </submittedName>
</protein>
<dbReference type="RefSeq" id="XP_040684025.1">
    <property type="nucleotide sequence ID" value="XM_040831592.1"/>
</dbReference>
<accession>A0A1L9R642</accession>
<reference evidence="2" key="1">
    <citation type="journal article" date="2017" name="Genome Biol.">
        <title>Comparative genomics reveals high biological diversity and specific adaptations in the industrially and medically important fungal genus Aspergillus.</title>
        <authorList>
            <person name="de Vries R.P."/>
            <person name="Riley R."/>
            <person name="Wiebenga A."/>
            <person name="Aguilar-Osorio G."/>
            <person name="Amillis S."/>
            <person name="Uchima C.A."/>
            <person name="Anderluh G."/>
            <person name="Asadollahi M."/>
            <person name="Askin M."/>
            <person name="Barry K."/>
            <person name="Battaglia E."/>
            <person name="Bayram O."/>
            <person name="Benocci T."/>
            <person name="Braus-Stromeyer S.A."/>
            <person name="Caldana C."/>
            <person name="Canovas D."/>
            <person name="Cerqueira G.C."/>
            <person name="Chen F."/>
            <person name="Chen W."/>
            <person name="Choi C."/>
            <person name="Clum A."/>
            <person name="Dos Santos R.A."/>
            <person name="Damasio A.R."/>
            <person name="Diallinas G."/>
            <person name="Emri T."/>
            <person name="Fekete E."/>
            <person name="Flipphi M."/>
            <person name="Freyberg S."/>
            <person name="Gallo A."/>
            <person name="Gournas C."/>
            <person name="Habgood R."/>
            <person name="Hainaut M."/>
            <person name="Harispe M.L."/>
            <person name="Henrissat B."/>
            <person name="Hilden K.S."/>
            <person name="Hope R."/>
            <person name="Hossain A."/>
            <person name="Karabika E."/>
            <person name="Karaffa L."/>
            <person name="Karanyi Z."/>
            <person name="Krasevec N."/>
            <person name="Kuo A."/>
            <person name="Kusch H."/>
            <person name="LaButti K."/>
            <person name="Lagendijk E.L."/>
            <person name="Lapidus A."/>
            <person name="Levasseur A."/>
            <person name="Lindquist E."/>
            <person name="Lipzen A."/>
            <person name="Logrieco A.F."/>
            <person name="MacCabe A."/>
            <person name="Maekelae M.R."/>
            <person name="Malavazi I."/>
            <person name="Melin P."/>
            <person name="Meyer V."/>
            <person name="Mielnichuk N."/>
            <person name="Miskei M."/>
            <person name="Molnar A.P."/>
            <person name="Mule G."/>
            <person name="Ngan C.Y."/>
            <person name="Orejas M."/>
            <person name="Orosz E."/>
            <person name="Ouedraogo J.P."/>
            <person name="Overkamp K.M."/>
            <person name="Park H.-S."/>
            <person name="Perrone G."/>
            <person name="Piumi F."/>
            <person name="Punt P.J."/>
            <person name="Ram A.F."/>
            <person name="Ramon A."/>
            <person name="Rauscher S."/>
            <person name="Record E."/>
            <person name="Riano-Pachon D.M."/>
            <person name="Robert V."/>
            <person name="Roehrig J."/>
            <person name="Ruller R."/>
            <person name="Salamov A."/>
            <person name="Salih N.S."/>
            <person name="Samson R.A."/>
            <person name="Sandor E."/>
            <person name="Sanguinetti M."/>
            <person name="Schuetze T."/>
            <person name="Sepcic K."/>
            <person name="Shelest E."/>
            <person name="Sherlock G."/>
            <person name="Sophianopoulou V."/>
            <person name="Squina F.M."/>
            <person name="Sun H."/>
            <person name="Susca A."/>
            <person name="Todd R.B."/>
            <person name="Tsang A."/>
            <person name="Unkles S.E."/>
            <person name="van de Wiele N."/>
            <person name="van Rossen-Uffink D."/>
            <person name="Oliveira J.V."/>
            <person name="Vesth T.C."/>
            <person name="Visser J."/>
            <person name="Yu J.-H."/>
            <person name="Zhou M."/>
            <person name="Andersen M.R."/>
            <person name="Archer D.B."/>
            <person name="Baker S.E."/>
            <person name="Benoit I."/>
            <person name="Brakhage A.A."/>
            <person name="Braus G.H."/>
            <person name="Fischer R."/>
            <person name="Frisvad J.C."/>
            <person name="Goldman G.H."/>
            <person name="Houbraken J."/>
            <person name="Oakley B."/>
            <person name="Pocsi I."/>
            <person name="Scazzocchio C."/>
            <person name="Seiboth B."/>
            <person name="vanKuyk P.A."/>
            <person name="Wortman J."/>
            <person name="Dyer P.S."/>
            <person name="Grigoriev I.V."/>
        </authorList>
    </citation>
    <scope>NUCLEOTIDE SEQUENCE [LARGE SCALE GENOMIC DNA]</scope>
    <source>
        <strain evidence="2">DTO 134E9</strain>
    </source>
</reference>
<sequence length="160" mass="18675">MHSIQIINDNASFTSTLASFDNRPTLRRRKTVQKLSRWVSRRISRPTLSPDLKYDDDAIRSDEAVQDDEDHIHESYAAYCYAFTASGQSCPQKKTLSISLDHDDQLASKEEPYSPDAPFFPSPPPEILTPSLYAEMTRTRSKKEWRQRIWSPFLWFFNNR</sequence>
<organism evidence="1 2">
    <name type="scientific">Aspergillus wentii DTO 134E9</name>
    <dbReference type="NCBI Taxonomy" id="1073089"/>
    <lineage>
        <taxon>Eukaryota</taxon>
        <taxon>Fungi</taxon>
        <taxon>Dikarya</taxon>
        <taxon>Ascomycota</taxon>
        <taxon>Pezizomycotina</taxon>
        <taxon>Eurotiomycetes</taxon>
        <taxon>Eurotiomycetidae</taxon>
        <taxon>Eurotiales</taxon>
        <taxon>Aspergillaceae</taxon>
        <taxon>Aspergillus</taxon>
        <taxon>Aspergillus subgen. Cremei</taxon>
    </lineage>
</organism>
<dbReference type="GeneID" id="63747440"/>
<gene>
    <name evidence="1" type="ORF">ASPWEDRAFT_177012</name>
</gene>
<evidence type="ECO:0000313" key="1">
    <source>
        <dbReference type="EMBL" id="OJJ30348.1"/>
    </source>
</evidence>
<dbReference type="AlphaFoldDB" id="A0A1L9R642"/>
<dbReference type="Proteomes" id="UP000184383">
    <property type="component" value="Unassembled WGS sequence"/>
</dbReference>
<keyword evidence="2" id="KW-1185">Reference proteome</keyword>
<dbReference type="OrthoDB" id="4360435at2759"/>
<dbReference type="VEuPathDB" id="FungiDB:ASPWEDRAFT_177012"/>